<proteinExistence type="predicted"/>
<sequence>MLIKNGYLTSNDSCTTNRRGEA</sequence>
<evidence type="ECO:0000256" key="1">
    <source>
        <dbReference type="SAM" id="MobiDB-lite"/>
    </source>
</evidence>
<comment type="caution">
    <text evidence="2">The sequence shown here is derived from an EMBL/GenBank/DDBJ whole genome shotgun (WGS) entry which is preliminary data.</text>
</comment>
<evidence type="ECO:0000313" key="3">
    <source>
        <dbReference type="Proteomes" id="UP001371456"/>
    </source>
</evidence>
<dbReference type="AlphaFoldDB" id="A0AAN8Y3I2"/>
<dbReference type="Proteomes" id="UP001371456">
    <property type="component" value="Unassembled WGS sequence"/>
</dbReference>
<reference evidence="2 3" key="1">
    <citation type="submission" date="2024-02" db="EMBL/GenBank/DDBJ databases">
        <title>de novo genome assembly of Solanum bulbocastanum strain 11H21.</title>
        <authorList>
            <person name="Hosaka A.J."/>
        </authorList>
    </citation>
    <scope>NUCLEOTIDE SEQUENCE [LARGE SCALE GENOMIC DNA]</scope>
    <source>
        <tissue evidence="2">Young leaves</tissue>
    </source>
</reference>
<accession>A0AAN8Y3I2</accession>
<feature type="region of interest" description="Disordered" evidence="1">
    <location>
        <begin position="1"/>
        <end position="22"/>
    </location>
</feature>
<gene>
    <name evidence="2" type="ORF">RDI58_024627</name>
</gene>
<name>A0AAN8Y3I2_SOLBU</name>
<organism evidence="2 3">
    <name type="scientific">Solanum bulbocastanum</name>
    <name type="common">Wild potato</name>
    <dbReference type="NCBI Taxonomy" id="147425"/>
    <lineage>
        <taxon>Eukaryota</taxon>
        <taxon>Viridiplantae</taxon>
        <taxon>Streptophyta</taxon>
        <taxon>Embryophyta</taxon>
        <taxon>Tracheophyta</taxon>
        <taxon>Spermatophyta</taxon>
        <taxon>Magnoliopsida</taxon>
        <taxon>eudicotyledons</taxon>
        <taxon>Gunneridae</taxon>
        <taxon>Pentapetalae</taxon>
        <taxon>asterids</taxon>
        <taxon>lamiids</taxon>
        <taxon>Solanales</taxon>
        <taxon>Solanaceae</taxon>
        <taxon>Solanoideae</taxon>
        <taxon>Solaneae</taxon>
        <taxon>Solanum</taxon>
    </lineage>
</organism>
<keyword evidence="3" id="KW-1185">Reference proteome</keyword>
<dbReference type="EMBL" id="JBANQN010000010">
    <property type="protein sequence ID" value="KAK6777909.1"/>
    <property type="molecule type" value="Genomic_DNA"/>
</dbReference>
<evidence type="ECO:0000313" key="2">
    <source>
        <dbReference type="EMBL" id="KAK6777909.1"/>
    </source>
</evidence>
<feature type="compositionally biased region" description="Polar residues" evidence="1">
    <location>
        <begin position="7"/>
        <end position="22"/>
    </location>
</feature>
<protein>
    <submittedName>
        <fullName evidence="2">Uncharacterized protein</fullName>
    </submittedName>
</protein>